<name>A0ABQ8B1N1_BRANA</name>
<dbReference type="EMBL" id="JAGKQM010000012">
    <property type="protein sequence ID" value="KAH0898712.1"/>
    <property type="molecule type" value="Genomic_DNA"/>
</dbReference>
<evidence type="ECO:0000256" key="1">
    <source>
        <dbReference type="SAM" id="MobiDB-lite"/>
    </source>
</evidence>
<evidence type="ECO:0000313" key="2">
    <source>
        <dbReference type="EMBL" id="KAH0898712.1"/>
    </source>
</evidence>
<feature type="compositionally biased region" description="Low complexity" evidence="1">
    <location>
        <begin position="34"/>
        <end position="52"/>
    </location>
</feature>
<evidence type="ECO:0000313" key="3">
    <source>
        <dbReference type="Proteomes" id="UP000824890"/>
    </source>
</evidence>
<feature type="compositionally biased region" description="Basic residues" evidence="1">
    <location>
        <begin position="24"/>
        <end position="33"/>
    </location>
</feature>
<protein>
    <submittedName>
        <fullName evidence="2">Uncharacterized protein</fullName>
    </submittedName>
</protein>
<feature type="region of interest" description="Disordered" evidence="1">
    <location>
        <begin position="24"/>
        <end position="57"/>
    </location>
</feature>
<proteinExistence type="predicted"/>
<keyword evidence="3" id="KW-1185">Reference proteome</keyword>
<gene>
    <name evidence="2" type="ORF">HID58_048280</name>
</gene>
<organism evidence="2 3">
    <name type="scientific">Brassica napus</name>
    <name type="common">Rape</name>
    <dbReference type="NCBI Taxonomy" id="3708"/>
    <lineage>
        <taxon>Eukaryota</taxon>
        <taxon>Viridiplantae</taxon>
        <taxon>Streptophyta</taxon>
        <taxon>Embryophyta</taxon>
        <taxon>Tracheophyta</taxon>
        <taxon>Spermatophyta</taxon>
        <taxon>Magnoliopsida</taxon>
        <taxon>eudicotyledons</taxon>
        <taxon>Gunneridae</taxon>
        <taxon>Pentapetalae</taxon>
        <taxon>rosids</taxon>
        <taxon>malvids</taxon>
        <taxon>Brassicales</taxon>
        <taxon>Brassicaceae</taxon>
        <taxon>Brassiceae</taxon>
        <taxon>Brassica</taxon>
    </lineage>
</organism>
<comment type="caution">
    <text evidence="2">The sequence shown here is derived from an EMBL/GenBank/DDBJ whole genome shotgun (WGS) entry which is preliminary data.</text>
</comment>
<accession>A0ABQ8B1N1</accession>
<sequence>MVHGELAALVGGADPWHDRARRRANWQHGHARRASWPVSRPSSPASRPVTRPCSPGELPRVTAELADDSTGNTAVLAGRAASCRGLAHREIRFGCSFSQLLKF</sequence>
<reference evidence="2 3" key="1">
    <citation type="submission" date="2021-05" db="EMBL/GenBank/DDBJ databases">
        <title>Genome Assembly of Synthetic Allotetraploid Brassica napus Reveals Homoeologous Exchanges between Subgenomes.</title>
        <authorList>
            <person name="Davis J.T."/>
        </authorList>
    </citation>
    <scope>NUCLEOTIDE SEQUENCE [LARGE SCALE GENOMIC DNA]</scope>
    <source>
        <strain evidence="3">cv. Da-Ae</strain>
        <tissue evidence="2">Seedling</tissue>
    </source>
</reference>
<dbReference type="Proteomes" id="UP000824890">
    <property type="component" value="Unassembled WGS sequence"/>
</dbReference>